<evidence type="ECO:0000256" key="6">
    <source>
        <dbReference type="ARBA" id="ARBA00022692"/>
    </source>
</evidence>
<feature type="signal peptide" evidence="10">
    <location>
        <begin position="1"/>
        <end position="25"/>
    </location>
</feature>
<evidence type="ECO:0000256" key="10">
    <source>
        <dbReference type="SAM" id="SignalP"/>
    </source>
</evidence>
<feature type="domain" description="TonB C-terminal" evidence="11">
    <location>
        <begin position="31"/>
        <end position="126"/>
    </location>
</feature>
<keyword evidence="9" id="KW-0472">Membrane</keyword>
<feature type="chain" id="PRO_5046084968" evidence="10">
    <location>
        <begin position="26"/>
        <end position="237"/>
    </location>
</feature>
<evidence type="ECO:0000256" key="5">
    <source>
        <dbReference type="ARBA" id="ARBA00022519"/>
    </source>
</evidence>
<keyword evidence="4" id="KW-1003">Cell membrane</keyword>
<keyword evidence="13" id="KW-1185">Reference proteome</keyword>
<dbReference type="NCBIfam" id="TIGR01352">
    <property type="entry name" value="tonB_Cterm"/>
    <property type="match status" value="2"/>
</dbReference>
<evidence type="ECO:0000256" key="1">
    <source>
        <dbReference type="ARBA" id="ARBA00004383"/>
    </source>
</evidence>
<dbReference type="EMBL" id="JBHSCR010000001">
    <property type="protein sequence ID" value="MFC4346331.1"/>
    <property type="molecule type" value="Genomic_DNA"/>
</dbReference>
<sequence length="237" mass="26166">MPRSFLKSATLAALMMASITVPVFAADTLEGWADDVRQEFAAKQRYPRRARQANAEGTVKVRVRVSASGAVNGFEIVERSGNEYLDAEALDLIARVDPLPAVPGARDEQSFVIPLNFRLTDVAMSADRVTVEQPSDAMAEWQMKAKRQVALKQSYPQYLINRGVEGSVKLRVDIAANGLVTDARLLKSSGNEELDEEALLMAGDLRLPQLPEGKESFTLVLPLKYEIAAERTNYARR</sequence>
<evidence type="ECO:0000313" key="12">
    <source>
        <dbReference type="EMBL" id="MFC4346331.1"/>
    </source>
</evidence>
<dbReference type="RefSeq" id="WP_068150647.1">
    <property type="nucleotide sequence ID" value="NZ_JBHSCR010000001.1"/>
</dbReference>
<reference evidence="13" key="1">
    <citation type="journal article" date="2019" name="Int. J. Syst. Evol. Microbiol.">
        <title>The Global Catalogue of Microorganisms (GCM) 10K type strain sequencing project: providing services to taxonomists for standard genome sequencing and annotation.</title>
        <authorList>
            <consortium name="The Broad Institute Genomics Platform"/>
            <consortium name="The Broad Institute Genome Sequencing Center for Infectious Disease"/>
            <person name="Wu L."/>
            <person name="Ma J."/>
        </authorList>
    </citation>
    <scope>NUCLEOTIDE SEQUENCE [LARGE SCALE GENOMIC DNA]</scope>
    <source>
        <strain evidence="13">CGMCC 1.15304</strain>
    </source>
</reference>
<evidence type="ECO:0000256" key="8">
    <source>
        <dbReference type="ARBA" id="ARBA00022989"/>
    </source>
</evidence>
<evidence type="ECO:0000256" key="2">
    <source>
        <dbReference type="ARBA" id="ARBA00006555"/>
    </source>
</evidence>
<keyword evidence="3" id="KW-0813">Transport</keyword>
<gene>
    <name evidence="12" type="ORF">ACFO5Q_00550</name>
</gene>
<evidence type="ECO:0000256" key="7">
    <source>
        <dbReference type="ARBA" id="ARBA00022927"/>
    </source>
</evidence>
<keyword evidence="6" id="KW-0812">Transmembrane</keyword>
<evidence type="ECO:0000313" key="13">
    <source>
        <dbReference type="Proteomes" id="UP001595776"/>
    </source>
</evidence>
<feature type="domain" description="TonB C-terminal" evidence="11">
    <location>
        <begin position="140"/>
        <end position="234"/>
    </location>
</feature>
<evidence type="ECO:0000256" key="4">
    <source>
        <dbReference type="ARBA" id="ARBA00022475"/>
    </source>
</evidence>
<dbReference type="Pfam" id="PF03544">
    <property type="entry name" value="TonB_C"/>
    <property type="match status" value="2"/>
</dbReference>
<keyword evidence="10" id="KW-0732">Signal</keyword>
<keyword evidence="8" id="KW-1133">Transmembrane helix</keyword>
<comment type="caution">
    <text evidence="12">The sequence shown here is derived from an EMBL/GenBank/DDBJ whole genome shotgun (WGS) entry which is preliminary data.</text>
</comment>
<name>A0ABV8U6D7_9PROT</name>
<dbReference type="InterPro" id="IPR006260">
    <property type="entry name" value="TonB/TolA_C"/>
</dbReference>
<comment type="similarity">
    <text evidence="2">Belongs to the TonB family.</text>
</comment>
<evidence type="ECO:0000259" key="11">
    <source>
        <dbReference type="PROSITE" id="PS52015"/>
    </source>
</evidence>
<comment type="subcellular location">
    <subcellularLocation>
        <location evidence="1">Cell inner membrane</location>
        <topology evidence="1">Single-pass membrane protein</topology>
        <orientation evidence="1">Periplasmic side</orientation>
    </subcellularLocation>
</comment>
<dbReference type="PANTHER" id="PTHR33446:SF2">
    <property type="entry name" value="PROTEIN TONB"/>
    <property type="match status" value="1"/>
</dbReference>
<organism evidence="12 13">
    <name type="scientific">Kordiimonas lipolytica</name>
    <dbReference type="NCBI Taxonomy" id="1662421"/>
    <lineage>
        <taxon>Bacteria</taxon>
        <taxon>Pseudomonadati</taxon>
        <taxon>Pseudomonadota</taxon>
        <taxon>Alphaproteobacteria</taxon>
        <taxon>Kordiimonadales</taxon>
        <taxon>Kordiimonadaceae</taxon>
        <taxon>Kordiimonas</taxon>
    </lineage>
</organism>
<keyword evidence="5" id="KW-0997">Cell inner membrane</keyword>
<evidence type="ECO:0000256" key="9">
    <source>
        <dbReference type="ARBA" id="ARBA00023136"/>
    </source>
</evidence>
<proteinExistence type="inferred from homology"/>
<dbReference type="SUPFAM" id="SSF74653">
    <property type="entry name" value="TolA/TonB C-terminal domain"/>
    <property type="match status" value="2"/>
</dbReference>
<dbReference type="PROSITE" id="PS52015">
    <property type="entry name" value="TONB_CTD"/>
    <property type="match status" value="2"/>
</dbReference>
<dbReference type="InterPro" id="IPR037682">
    <property type="entry name" value="TonB_C"/>
</dbReference>
<keyword evidence="7" id="KW-0653">Protein transport</keyword>
<dbReference type="InterPro" id="IPR051045">
    <property type="entry name" value="TonB-dependent_transducer"/>
</dbReference>
<dbReference type="Gene3D" id="3.30.1150.10">
    <property type="match status" value="2"/>
</dbReference>
<dbReference type="PANTHER" id="PTHR33446">
    <property type="entry name" value="PROTEIN TONB-RELATED"/>
    <property type="match status" value="1"/>
</dbReference>
<evidence type="ECO:0000256" key="3">
    <source>
        <dbReference type="ARBA" id="ARBA00022448"/>
    </source>
</evidence>
<dbReference type="Proteomes" id="UP001595776">
    <property type="component" value="Unassembled WGS sequence"/>
</dbReference>
<protein>
    <submittedName>
        <fullName evidence="12">TonB family protein</fullName>
    </submittedName>
</protein>
<accession>A0ABV8U6D7</accession>